<evidence type="ECO:0000259" key="1">
    <source>
        <dbReference type="Pfam" id="PF20408"/>
    </source>
</evidence>
<dbReference type="PANTHER" id="PTHR13136:SF11">
    <property type="entry name" value="TESTIS-EXPRESSED PROTEIN 30"/>
    <property type="match status" value="1"/>
</dbReference>
<sequence length="221" mass="23476">MAIANNKFLLQGPEDAEITILLAHGAGGAMDSASMNAAAQTLAGCGFRVARFEFAYMAARRNSGLRKPPPRAETLKGEYLAAITDLGATGTLIIGGKSMGGRVASMIADDLYATGKIAGLLCLGYPFHPPGKPEDLRTAHLAELKAPTLICQGTRDQFGAREEVAHYVLSDAIKIVWLEDGDHDLKPRKAISGFTVADHLRTVAEAVAAWSAHLRDLRAPV</sequence>
<evidence type="ECO:0000313" key="3">
    <source>
        <dbReference type="Proteomes" id="UP001172630"/>
    </source>
</evidence>
<keyword evidence="2" id="KW-0378">Hydrolase</keyword>
<accession>A0ABT7KPY7</accession>
<proteinExistence type="predicted"/>
<feature type="domain" description="KANL3/Tex30 alpha/beta hydrolase-like" evidence="1">
    <location>
        <begin position="18"/>
        <end position="210"/>
    </location>
</feature>
<protein>
    <submittedName>
        <fullName evidence="2">Alpha/beta hydrolase</fullName>
    </submittedName>
</protein>
<dbReference type="PANTHER" id="PTHR13136">
    <property type="entry name" value="TESTIS DEVELOPMENT PROTEIN PRTD"/>
    <property type="match status" value="1"/>
</dbReference>
<dbReference type="EMBL" id="JARFYN010000100">
    <property type="protein sequence ID" value="MDL2410691.1"/>
    <property type="molecule type" value="Genomic_DNA"/>
</dbReference>
<reference evidence="2" key="1">
    <citation type="submission" date="2023-06" db="EMBL/GenBank/DDBJ databases">
        <title>Phylogenetic Diversity of Rhizobium strains.</title>
        <authorList>
            <person name="Moura F.T."/>
            <person name="Helene L.C.F."/>
            <person name="Hungria M."/>
        </authorList>
    </citation>
    <scope>NUCLEOTIDE SEQUENCE</scope>
    <source>
        <strain evidence="2">CCGE524</strain>
    </source>
</reference>
<dbReference type="Proteomes" id="UP001172630">
    <property type="component" value="Unassembled WGS sequence"/>
</dbReference>
<name>A0ABT7KPY7_9HYPH</name>
<dbReference type="InterPro" id="IPR029058">
    <property type="entry name" value="AB_hydrolase_fold"/>
</dbReference>
<comment type="caution">
    <text evidence="2">The sequence shown here is derived from an EMBL/GenBank/DDBJ whole genome shotgun (WGS) entry which is preliminary data.</text>
</comment>
<dbReference type="InterPro" id="IPR026555">
    <property type="entry name" value="NSL3/Tex30"/>
</dbReference>
<dbReference type="GO" id="GO:0016787">
    <property type="term" value="F:hydrolase activity"/>
    <property type="evidence" value="ECO:0007669"/>
    <property type="project" value="UniProtKB-KW"/>
</dbReference>
<dbReference type="InterPro" id="IPR046879">
    <property type="entry name" value="KANL3/Tex30_Abhydrolase"/>
</dbReference>
<organism evidence="2 3">
    <name type="scientific">Rhizobium calliandrae</name>
    <dbReference type="NCBI Taxonomy" id="1312182"/>
    <lineage>
        <taxon>Bacteria</taxon>
        <taxon>Pseudomonadati</taxon>
        <taxon>Pseudomonadota</taxon>
        <taxon>Alphaproteobacteria</taxon>
        <taxon>Hyphomicrobiales</taxon>
        <taxon>Rhizobiaceae</taxon>
        <taxon>Rhizobium/Agrobacterium group</taxon>
        <taxon>Rhizobium</taxon>
    </lineage>
</organism>
<dbReference type="Gene3D" id="3.40.50.1820">
    <property type="entry name" value="alpha/beta hydrolase"/>
    <property type="match status" value="1"/>
</dbReference>
<dbReference type="RefSeq" id="WP_285884636.1">
    <property type="nucleotide sequence ID" value="NZ_JARFYN010000100.1"/>
</dbReference>
<evidence type="ECO:0000313" key="2">
    <source>
        <dbReference type="EMBL" id="MDL2410691.1"/>
    </source>
</evidence>
<gene>
    <name evidence="2" type="ORF">PY650_35085</name>
</gene>
<keyword evidence="3" id="KW-1185">Reference proteome</keyword>
<dbReference type="Pfam" id="PF20408">
    <property type="entry name" value="Abhydrolase_11"/>
    <property type="match status" value="1"/>
</dbReference>
<dbReference type="SUPFAM" id="SSF53474">
    <property type="entry name" value="alpha/beta-Hydrolases"/>
    <property type="match status" value="1"/>
</dbReference>